<dbReference type="UniPathway" id="UPA00148">
    <property type="reaction ID" value="UER00236"/>
</dbReference>
<dbReference type="InterPro" id="IPR003203">
    <property type="entry name" value="CobU/CobP"/>
</dbReference>
<keyword evidence="14" id="KW-0067">ATP-binding</keyword>
<feature type="binding site" evidence="19">
    <location>
        <begin position="13"/>
        <end position="20"/>
    </location>
    <ligand>
        <name>GTP</name>
        <dbReference type="ChEBI" id="CHEBI:37565"/>
    </ligand>
</feature>
<evidence type="ECO:0000256" key="6">
    <source>
        <dbReference type="ARBA" id="ARBA00005159"/>
    </source>
</evidence>
<evidence type="ECO:0000256" key="1">
    <source>
        <dbReference type="ARBA" id="ARBA00000312"/>
    </source>
</evidence>
<keyword evidence="13" id="KW-0418">Kinase</keyword>
<dbReference type="SUPFAM" id="SSF52540">
    <property type="entry name" value="P-loop containing nucleoside triphosphate hydrolases"/>
    <property type="match status" value="1"/>
</dbReference>
<comment type="catalytic activity">
    <reaction evidence="2">
        <text>adenosylcob(III)inamide phosphate + GTP + H(+) = adenosylcob(III)inamide-GDP + diphosphate</text>
        <dbReference type="Rhea" id="RHEA:22712"/>
        <dbReference type="ChEBI" id="CHEBI:15378"/>
        <dbReference type="ChEBI" id="CHEBI:33019"/>
        <dbReference type="ChEBI" id="CHEBI:37565"/>
        <dbReference type="ChEBI" id="CHEBI:58502"/>
        <dbReference type="ChEBI" id="CHEBI:60487"/>
        <dbReference type="EC" id="2.7.7.62"/>
    </reaction>
</comment>
<accession>A0A4P2VJE6</accession>
<dbReference type="PANTHER" id="PTHR34848">
    <property type="match status" value="1"/>
</dbReference>
<evidence type="ECO:0000256" key="15">
    <source>
        <dbReference type="ARBA" id="ARBA00023134"/>
    </source>
</evidence>
<sequence>MENNQSIIALLLGGAHSGKSQFAENCAAHWHSVAYYATGGQIENSPEWENRILRHKERRPSHWLTIEYPMEIEDVATICKQENPEILIIDCLTLWMGWKLSKYFHSYSQIQLLKHLETESIHLLKEVQNINLPVLVVSNEVGEGVVPSSDSGRLFREAMGYINQLFAEAAKLISFSIASQNLLLKNSNMKMQNGFSPLGIINAEYIFSELNFK</sequence>
<keyword evidence="12 19" id="KW-0547">Nucleotide-binding</keyword>
<feature type="binding site" evidence="19">
    <location>
        <begin position="37"/>
        <end position="39"/>
    </location>
    <ligand>
        <name>GTP</name>
        <dbReference type="ChEBI" id="CHEBI:37565"/>
    </ligand>
</feature>
<name>A0A4P2VJE6_FLUSA</name>
<feature type="binding site" evidence="19">
    <location>
        <begin position="56"/>
        <end position="59"/>
    </location>
    <ligand>
        <name>GTP</name>
        <dbReference type="ChEBI" id="CHEBI:37565"/>
    </ligand>
</feature>
<feature type="active site" description="GMP-histidine intermediate" evidence="18">
    <location>
        <position position="55"/>
    </location>
</feature>
<comment type="pathway">
    <text evidence="5">Cofactor biosynthesis; adenosylcobalamin biosynthesis; adenosylcobalamin from cob(II)yrinate a,c-diamide: step 6/7.</text>
</comment>
<dbReference type="GO" id="GO:0005525">
    <property type="term" value="F:GTP binding"/>
    <property type="evidence" value="ECO:0007669"/>
    <property type="project" value="UniProtKB-KW"/>
</dbReference>
<keyword evidence="11" id="KW-0808">Transferase</keyword>
<dbReference type="KEGG" id="sbf:JCM31447_10690"/>
<comment type="catalytic activity">
    <reaction evidence="3">
        <text>adenosylcob(III)inamide + GTP = adenosylcob(III)inamide phosphate + GDP + H(+)</text>
        <dbReference type="Rhea" id="RHEA:15765"/>
        <dbReference type="ChEBI" id="CHEBI:2480"/>
        <dbReference type="ChEBI" id="CHEBI:15378"/>
        <dbReference type="ChEBI" id="CHEBI:37565"/>
        <dbReference type="ChEBI" id="CHEBI:58189"/>
        <dbReference type="ChEBI" id="CHEBI:58502"/>
        <dbReference type="EC" id="2.7.1.156"/>
    </reaction>
</comment>
<evidence type="ECO:0000256" key="8">
    <source>
        <dbReference type="ARBA" id="ARBA00012016"/>
    </source>
</evidence>
<evidence type="ECO:0000256" key="12">
    <source>
        <dbReference type="ARBA" id="ARBA00022741"/>
    </source>
</evidence>
<evidence type="ECO:0000256" key="14">
    <source>
        <dbReference type="ARBA" id="ARBA00022840"/>
    </source>
</evidence>
<comment type="catalytic activity">
    <reaction evidence="1">
        <text>adenosylcob(III)inamide + ATP = adenosylcob(III)inamide phosphate + ADP + H(+)</text>
        <dbReference type="Rhea" id="RHEA:15769"/>
        <dbReference type="ChEBI" id="CHEBI:2480"/>
        <dbReference type="ChEBI" id="CHEBI:15378"/>
        <dbReference type="ChEBI" id="CHEBI:30616"/>
        <dbReference type="ChEBI" id="CHEBI:58502"/>
        <dbReference type="ChEBI" id="CHEBI:456216"/>
        <dbReference type="EC" id="2.7.1.156"/>
    </reaction>
</comment>
<evidence type="ECO:0000256" key="10">
    <source>
        <dbReference type="ARBA" id="ARBA00022573"/>
    </source>
</evidence>
<evidence type="ECO:0000256" key="3">
    <source>
        <dbReference type="ARBA" id="ARBA00001522"/>
    </source>
</evidence>
<dbReference type="Pfam" id="PF02283">
    <property type="entry name" value="CobU"/>
    <property type="match status" value="1"/>
</dbReference>
<reference evidence="20 21" key="1">
    <citation type="submission" date="2018-12" db="EMBL/GenBank/DDBJ databases">
        <title>Rubrispira sanarue gen. nov., sp., nov., a member of the order Silvanigrellales, isolated from a brackish lake in Hamamatsu Japan.</title>
        <authorList>
            <person name="Maejima Y."/>
            <person name="Iino T."/>
            <person name="Muraguchi Y."/>
            <person name="Fukuda K."/>
            <person name="Nojiri H."/>
            <person name="Ohkuma M."/>
            <person name="Moriuchi R."/>
            <person name="Dohra H."/>
            <person name="Kimbara K."/>
            <person name="Shintani M."/>
        </authorList>
    </citation>
    <scope>NUCLEOTIDE SEQUENCE [LARGE SCALE GENOMIC DNA]</scope>
    <source>
        <strain evidence="20 21">RF1110005</strain>
    </source>
</reference>
<keyword evidence="15 19" id="KW-0342">GTP-binding</keyword>
<dbReference type="GO" id="GO:0008820">
    <property type="term" value="F:cobinamide phosphate guanylyltransferase activity"/>
    <property type="evidence" value="ECO:0007669"/>
    <property type="project" value="UniProtKB-EC"/>
</dbReference>
<evidence type="ECO:0000256" key="13">
    <source>
        <dbReference type="ARBA" id="ARBA00022777"/>
    </source>
</evidence>
<evidence type="ECO:0000256" key="16">
    <source>
        <dbReference type="ARBA" id="ARBA00029570"/>
    </source>
</evidence>
<keyword evidence="10" id="KW-0169">Cobalamin biosynthesis</keyword>
<proteinExistence type="inferred from homology"/>
<evidence type="ECO:0000256" key="19">
    <source>
        <dbReference type="PIRSR" id="PIRSR006135-2"/>
    </source>
</evidence>
<dbReference type="OrthoDB" id="9788370at2"/>
<organism evidence="20 21">
    <name type="scientific">Fluviispira sanaruensis</name>
    <dbReference type="NCBI Taxonomy" id="2493639"/>
    <lineage>
        <taxon>Bacteria</taxon>
        <taxon>Pseudomonadati</taxon>
        <taxon>Bdellovibrionota</taxon>
        <taxon>Oligoflexia</taxon>
        <taxon>Silvanigrellales</taxon>
        <taxon>Silvanigrellaceae</taxon>
        <taxon>Fluviispira</taxon>
    </lineage>
</organism>
<dbReference type="RefSeq" id="WP_130607292.1">
    <property type="nucleotide sequence ID" value="NZ_AP019368.1"/>
</dbReference>
<evidence type="ECO:0000256" key="2">
    <source>
        <dbReference type="ARBA" id="ARBA00000711"/>
    </source>
</evidence>
<evidence type="ECO:0000256" key="4">
    <source>
        <dbReference type="ARBA" id="ARBA00003889"/>
    </source>
</evidence>
<dbReference type="Gene3D" id="3.40.50.300">
    <property type="entry name" value="P-loop containing nucleotide triphosphate hydrolases"/>
    <property type="match status" value="1"/>
</dbReference>
<keyword evidence="21" id="KW-1185">Reference proteome</keyword>
<comment type="similarity">
    <text evidence="7">Belongs to the CobU/CobP family.</text>
</comment>
<comment type="pathway">
    <text evidence="6">Cofactor biosynthesis; adenosylcobalamin biosynthesis; adenosylcobalamin from cob(II)yrinate a,c-diamide: step 5/7.</text>
</comment>
<feature type="binding site" evidence="19">
    <location>
        <position position="90"/>
    </location>
    <ligand>
        <name>GTP</name>
        <dbReference type="ChEBI" id="CHEBI:37565"/>
    </ligand>
</feature>
<evidence type="ECO:0000256" key="9">
    <source>
        <dbReference type="ARBA" id="ARBA00012523"/>
    </source>
</evidence>
<dbReference type="AlphaFoldDB" id="A0A4P2VJE6"/>
<dbReference type="InterPro" id="IPR027417">
    <property type="entry name" value="P-loop_NTPase"/>
</dbReference>
<evidence type="ECO:0000256" key="5">
    <source>
        <dbReference type="ARBA" id="ARBA00004692"/>
    </source>
</evidence>
<dbReference type="GO" id="GO:0005524">
    <property type="term" value="F:ATP binding"/>
    <property type="evidence" value="ECO:0007669"/>
    <property type="project" value="UniProtKB-KW"/>
</dbReference>
<dbReference type="GO" id="GO:0009236">
    <property type="term" value="P:cobalamin biosynthetic process"/>
    <property type="evidence" value="ECO:0007669"/>
    <property type="project" value="UniProtKB-UniPathway"/>
</dbReference>
<evidence type="ECO:0000313" key="21">
    <source>
        <dbReference type="Proteomes" id="UP000291236"/>
    </source>
</evidence>
<evidence type="ECO:0000256" key="7">
    <source>
        <dbReference type="ARBA" id="ARBA00007490"/>
    </source>
</evidence>
<comment type="function">
    <text evidence="4">Catalyzes ATP-dependent phosphorylation of adenosylcobinamide and addition of GMP to adenosylcobinamide phosphate.</text>
</comment>
<evidence type="ECO:0000313" key="20">
    <source>
        <dbReference type="EMBL" id="BBH52628.1"/>
    </source>
</evidence>
<dbReference type="CDD" id="cd00544">
    <property type="entry name" value="CobU"/>
    <property type="match status" value="1"/>
</dbReference>
<evidence type="ECO:0000256" key="11">
    <source>
        <dbReference type="ARBA" id="ARBA00022679"/>
    </source>
</evidence>
<protein>
    <recommendedName>
        <fullName evidence="16">Adenosylcobinamide kinase</fullName>
        <ecNumber evidence="8">2.7.1.156</ecNumber>
        <ecNumber evidence="9">2.7.7.62</ecNumber>
    </recommendedName>
    <alternativeName>
        <fullName evidence="17">Adenosylcobinamide-phosphate guanylyltransferase</fullName>
    </alternativeName>
</protein>
<dbReference type="EC" id="2.7.1.156" evidence="8"/>
<dbReference type="Proteomes" id="UP000291236">
    <property type="component" value="Chromosome"/>
</dbReference>
<evidence type="ECO:0000256" key="17">
    <source>
        <dbReference type="ARBA" id="ARBA00030571"/>
    </source>
</evidence>
<evidence type="ECO:0000256" key="18">
    <source>
        <dbReference type="PIRSR" id="PIRSR006135-1"/>
    </source>
</evidence>
<feature type="binding site" evidence="19">
    <location>
        <position position="67"/>
    </location>
    <ligand>
        <name>GTP</name>
        <dbReference type="ChEBI" id="CHEBI:37565"/>
    </ligand>
</feature>
<gene>
    <name evidence="20" type="ORF">JCM31447_10690</name>
</gene>
<dbReference type="EMBL" id="AP019368">
    <property type="protein sequence ID" value="BBH52628.1"/>
    <property type="molecule type" value="Genomic_DNA"/>
</dbReference>
<dbReference type="PIRSF" id="PIRSF006135">
    <property type="entry name" value="CobU"/>
    <property type="match status" value="1"/>
</dbReference>
<dbReference type="PANTHER" id="PTHR34848:SF1">
    <property type="entry name" value="BIFUNCTIONAL ADENOSYLCOBALAMIN BIOSYNTHESIS PROTEIN COBU"/>
    <property type="match status" value="1"/>
</dbReference>
<dbReference type="EC" id="2.7.7.62" evidence="9"/>
<dbReference type="GO" id="GO:0043752">
    <property type="term" value="F:adenosylcobinamide kinase activity"/>
    <property type="evidence" value="ECO:0007669"/>
    <property type="project" value="UniProtKB-EC"/>
</dbReference>